<dbReference type="Proteomes" id="UP000264071">
    <property type="component" value="Unassembled WGS sequence"/>
</dbReference>
<feature type="signal peptide" evidence="1">
    <location>
        <begin position="1"/>
        <end position="24"/>
    </location>
</feature>
<evidence type="ECO:0000256" key="1">
    <source>
        <dbReference type="SAM" id="SignalP"/>
    </source>
</evidence>
<dbReference type="OMA" id="TSADHEG"/>
<evidence type="ECO:0000313" key="2">
    <source>
        <dbReference type="EMBL" id="HCT58328.1"/>
    </source>
</evidence>
<accession>A0A3D4VCH0</accession>
<feature type="chain" id="PRO_5017809800" description="Lipoprotein" evidence="1">
    <location>
        <begin position="25"/>
        <end position="264"/>
    </location>
</feature>
<evidence type="ECO:0000313" key="3">
    <source>
        <dbReference type="Proteomes" id="UP000264071"/>
    </source>
</evidence>
<organism evidence="2 3">
    <name type="scientific">Gemmatimonas aurantiaca</name>
    <dbReference type="NCBI Taxonomy" id="173480"/>
    <lineage>
        <taxon>Bacteria</taxon>
        <taxon>Pseudomonadati</taxon>
        <taxon>Gemmatimonadota</taxon>
        <taxon>Gemmatimonadia</taxon>
        <taxon>Gemmatimonadales</taxon>
        <taxon>Gemmatimonadaceae</taxon>
        <taxon>Gemmatimonas</taxon>
    </lineage>
</organism>
<reference evidence="2 3" key="1">
    <citation type="journal article" date="2018" name="Nat. Biotechnol.">
        <title>A standardized bacterial taxonomy based on genome phylogeny substantially revises the tree of life.</title>
        <authorList>
            <person name="Parks D.H."/>
            <person name="Chuvochina M."/>
            <person name="Waite D.W."/>
            <person name="Rinke C."/>
            <person name="Skarshewski A."/>
            <person name="Chaumeil P.A."/>
            <person name="Hugenholtz P."/>
        </authorList>
    </citation>
    <scope>NUCLEOTIDE SEQUENCE [LARGE SCALE GENOMIC DNA]</scope>
    <source>
        <strain evidence="2">UBA8844</strain>
    </source>
</reference>
<evidence type="ECO:0008006" key="4">
    <source>
        <dbReference type="Google" id="ProtNLM"/>
    </source>
</evidence>
<sequence length="264" mass="27147">MHRLIHSARLGAVAVSLSGALLLAACGSDDDDNGVGPETDAQIALGFQVARGAQSAGDVGVTAGAAGTTIGRGTDTIVVTSAELVLRDVRLHGEGTSCLANDSTLTAGCATIRLRPMILDLPVNGTDGNRVTVTTPRGTFSSVRLNLHKPIAGDSIDAAFRLANPTFADISVRLEGTYNGEAFEYTTDVSEVITVPLTAAVSGGDDLQQVTVLVDIGKWFWGAEGGLLSPIAAGDPGTVADAVNANVRTSFKAFRDQNRDGTPD</sequence>
<name>A0A3D4VCH0_9BACT</name>
<dbReference type="PROSITE" id="PS51257">
    <property type="entry name" value="PROKAR_LIPOPROTEIN"/>
    <property type="match status" value="1"/>
</dbReference>
<dbReference type="AlphaFoldDB" id="A0A3D4VCH0"/>
<keyword evidence="1" id="KW-0732">Signal</keyword>
<gene>
    <name evidence="2" type="ORF">DGD08_14080</name>
</gene>
<protein>
    <recommendedName>
        <fullName evidence="4">Lipoprotein</fullName>
    </recommendedName>
</protein>
<comment type="caution">
    <text evidence="2">The sequence shown here is derived from an EMBL/GenBank/DDBJ whole genome shotgun (WGS) entry which is preliminary data.</text>
</comment>
<proteinExistence type="predicted"/>
<dbReference type="EMBL" id="DPIY01000010">
    <property type="protein sequence ID" value="HCT58328.1"/>
    <property type="molecule type" value="Genomic_DNA"/>
</dbReference>